<reference evidence="1 2" key="1">
    <citation type="journal article" date="2021" name="Microorganisms">
        <title>Genome Evolution of Filamentous Cyanobacterium Nostoc Species: From Facultative Symbiosis to Free Living.</title>
        <authorList>
            <person name="Huo D."/>
            <person name="Li H."/>
            <person name="Cai F."/>
            <person name="Guo X."/>
            <person name="Qiao Z."/>
            <person name="Wang W."/>
            <person name="Yu G."/>
            <person name="Li R."/>
        </authorList>
    </citation>
    <scope>NUCLEOTIDE SEQUENCE [LARGE SCALE GENOMIC DNA]</scope>
    <source>
        <strain evidence="1 2">CHAB 5714</strain>
    </source>
</reference>
<proteinExistence type="predicted"/>
<dbReference type="EMBL" id="JAIVFQ010000048">
    <property type="protein sequence ID" value="MCC5602308.1"/>
    <property type="molecule type" value="Genomic_DNA"/>
</dbReference>
<name>A0ABS8IEX5_9NOSO</name>
<accession>A0ABS8IEX5</accession>
<gene>
    <name evidence="1" type="ORF">LC586_24720</name>
</gene>
<protein>
    <recommendedName>
        <fullName evidence="3">ATPase involved in DNA repair</fullName>
    </recommendedName>
</protein>
<evidence type="ECO:0008006" key="3">
    <source>
        <dbReference type="Google" id="ProtNLM"/>
    </source>
</evidence>
<organism evidence="1 2">
    <name type="scientific">Nostoc favosum CHAB5714</name>
    <dbReference type="NCBI Taxonomy" id="2780399"/>
    <lineage>
        <taxon>Bacteria</taxon>
        <taxon>Bacillati</taxon>
        <taxon>Cyanobacteriota</taxon>
        <taxon>Cyanophyceae</taxon>
        <taxon>Nostocales</taxon>
        <taxon>Nostocaceae</taxon>
        <taxon>Nostoc</taxon>
        <taxon>Nostoc favosum</taxon>
    </lineage>
</organism>
<evidence type="ECO:0000313" key="1">
    <source>
        <dbReference type="EMBL" id="MCC5602308.1"/>
    </source>
</evidence>
<dbReference type="Proteomes" id="UP001199525">
    <property type="component" value="Unassembled WGS sequence"/>
</dbReference>
<dbReference type="RefSeq" id="WP_229487273.1">
    <property type="nucleotide sequence ID" value="NZ_JAIVFQ010000048.1"/>
</dbReference>
<sequence>MARSKRNSRTLGKAEVRLASIKSISPTLDVGESLTVKDYTEKIESLRKSLEAYNTTLSTIDVLLTQIVENEQDLADYSEKILRGIAYKYGNNSHEYQMAGGIRKSDVYDGLRLRKRAVRQSMVLSK</sequence>
<keyword evidence="2" id="KW-1185">Reference proteome</keyword>
<comment type="caution">
    <text evidence="1">The sequence shown here is derived from an EMBL/GenBank/DDBJ whole genome shotgun (WGS) entry which is preliminary data.</text>
</comment>
<evidence type="ECO:0000313" key="2">
    <source>
        <dbReference type="Proteomes" id="UP001199525"/>
    </source>
</evidence>